<evidence type="ECO:0000256" key="2">
    <source>
        <dbReference type="ARBA" id="ARBA00022692"/>
    </source>
</evidence>
<accession>A0ABU2LBP0</accession>
<evidence type="ECO:0000256" key="4">
    <source>
        <dbReference type="ARBA" id="ARBA00023136"/>
    </source>
</evidence>
<keyword evidence="2 5" id="KW-0812">Transmembrane</keyword>
<sequence>MAWTVQVLSALLLLAAAVPKLVGTEVAVEAFETIGAGQWLRVFTGVAEVAGAIGLLLRWIAGLAALGLGLLMAGATAVNFGVVDDPGAGVTTLVLLAAFAFIAWRRLRELDPRRLLDPLGRHR</sequence>
<dbReference type="Pfam" id="PF13564">
    <property type="entry name" value="DoxX_2"/>
    <property type="match status" value="1"/>
</dbReference>
<comment type="subcellular location">
    <subcellularLocation>
        <location evidence="1">Membrane</location>
        <topology evidence="1">Multi-pass membrane protein</topology>
    </subcellularLocation>
</comment>
<feature type="transmembrane region" description="Helical" evidence="5">
    <location>
        <begin position="64"/>
        <end position="82"/>
    </location>
</feature>
<protein>
    <submittedName>
        <fullName evidence="6">DoxX family protein</fullName>
    </submittedName>
</protein>
<evidence type="ECO:0000313" key="6">
    <source>
        <dbReference type="EMBL" id="MDT0308722.1"/>
    </source>
</evidence>
<organism evidence="6 7">
    <name type="scientific">Streptomyces boetiae</name>
    <dbReference type="NCBI Taxonomy" id="3075541"/>
    <lineage>
        <taxon>Bacteria</taxon>
        <taxon>Bacillati</taxon>
        <taxon>Actinomycetota</taxon>
        <taxon>Actinomycetes</taxon>
        <taxon>Kitasatosporales</taxon>
        <taxon>Streptomycetaceae</taxon>
        <taxon>Streptomyces</taxon>
    </lineage>
</organism>
<feature type="transmembrane region" description="Helical" evidence="5">
    <location>
        <begin position="88"/>
        <end position="104"/>
    </location>
</feature>
<evidence type="ECO:0000256" key="1">
    <source>
        <dbReference type="ARBA" id="ARBA00004141"/>
    </source>
</evidence>
<evidence type="ECO:0000313" key="7">
    <source>
        <dbReference type="Proteomes" id="UP001183388"/>
    </source>
</evidence>
<keyword evidence="4 5" id="KW-0472">Membrane</keyword>
<evidence type="ECO:0000256" key="3">
    <source>
        <dbReference type="ARBA" id="ARBA00022989"/>
    </source>
</evidence>
<keyword evidence="3 5" id="KW-1133">Transmembrane helix</keyword>
<evidence type="ECO:0000256" key="5">
    <source>
        <dbReference type="SAM" id="Phobius"/>
    </source>
</evidence>
<reference evidence="7" key="1">
    <citation type="submission" date="2023-07" db="EMBL/GenBank/DDBJ databases">
        <title>30 novel species of actinomycetes from the DSMZ collection.</title>
        <authorList>
            <person name="Nouioui I."/>
        </authorList>
    </citation>
    <scope>NUCLEOTIDE SEQUENCE [LARGE SCALE GENOMIC DNA]</scope>
    <source>
        <strain evidence="7">DSM 44917</strain>
    </source>
</reference>
<proteinExistence type="predicted"/>
<dbReference type="EMBL" id="JAVREN010000025">
    <property type="protein sequence ID" value="MDT0308722.1"/>
    <property type="molecule type" value="Genomic_DNA"/>
</dbReference>
<dbReference type="Proteomes" id="UP001183388">
    <property type="component" value="Unassembled WGS sequence"/>
</dbReference>
<dbReference type="RefSeq" id="WP_311631662.1">
    <property type="nucleotide sequence ID" value="NZ_JAVREN010000025.1"/>
</dbReference>
<gene>
    <name evidence="6" type="ORF">RM780_17390</name>
</gene>
<name>A0ABU2LBP0_9ACTN</name>
<dbReference type="InterPro" id="IPR032808">
    <property type="entry name" value="DoxX"/>
</dbReference>
<keyword evidence="7" id="KW-1185">Reference proteome</keyword>
<comment type="caution">
    <text evidence="6">The sequence shown here is derived from an EMBL/GenBank/DDBJ whole genome shotgun (WGS) entry which is preliminary data.</text>
</comment>